<evidence type="ECO:0000313" key="1">
    <source>
        <dbReference type="EMBL" id="KKN03778.1"/>
    </source>
</evidence>
<accession>A0A0F9QEW3</accession>
<dbReference type="AlphaFoldDB" id="A0A0F9QEW3"/>
<name>A0A0F9QEW3_9ZZZZ</name>
<comment type="caution">
    <text evidence="1">The sequence shown here is derived from an EMBL/GenBank/DDBJ whole genome shotgun (WGS) entry which is preliminary data.</text>
</comment>
<sequence length="114" mass="12986">MDKILHLIRPLGNADYTHIIIARTRQDALEKAEDIVEHTDAQNVTVIGVKSLNKGENHLVRMSFIHLIYPGISYAELSWAWLALAEGFWQRDFVDCSSRIIDQVADAINEDLIQ</sequence>
<protein>
    <submittedName>
        <fullName evidence="1">Uncharacterized protein</fullName>
    </submittedName>
</protein>
<organism evidence="1">
    <name type="scientific">marine sediment metagenome</name>
    <dbReference type="NCBI Taxonomy" id="412755"/>
    <lineage>
        <taxon>unclassified sequences</taxon>
        <taxon>metagenomes</taxon>
        <taxon>ecological metagenomes</taxon>
    </lineage>
</organism>
<proteinExistence type="predicted"/>
<dbReference type="EMBL" id="LAZR01004996">
    <property type="protein sequence ID" value="KKN03778.1"/>
    <property type="molecule type" value="Genomic_DNA"/>
</dbReference>
<reference evidence="1" key="1">
    <citation type="journal article" date="2015" name="Nature">
        <title>Complex archaea that bridge the gap between prokaryotes and eukaryotes.</title>
        <authorList>
            <person name="Spang A."/>
            <person name="Saw J.H."/>
            <person name="Jorgensen S.L."/>
            <person name="Zaremba-Niedzwiedzka K."/>
            <person name="Martijn J."/>
            <person name="Lind A.E."/>
            <person name="van Eijk R."/>
            <person name="Schleper C."/>
            <person name="Guy L."/>
            <person name="Ettema T.J."/>
        </authorList>
    </citation>
    <scope>NUCLEOTIDE SEQUENCE</scope>
</reference>
<gene>
    <name evidence="1" type="ORF">LCGC14_1104150</name>
</gene>